<evidence type="ECO:0000256" key="4">
    <source>
        <dbReference type="ARBA" id="ARBA00035274"/>
    </source>
</evidence>
<dbReference type="Proteomes" id="UP000268162">
    <property type="component" value="Unassembled WGS sequence"/>
</dbReference>
<dbReference type="EMBL" id="ML002216">
    <property type="protein sequence ID" value="RKP40278.1"/>
    <property type="molecule type" value="Genomic_DNA"/>
</dbReference>
<sequence length="51" mass="6377">QQVRFRSYGNEYQPSNFVRKRRHGFLARKRTKTGRRILARRMRKGRRYLSH</sequence>
<dbReference type="STRING" id="215637.A0A4Q0A346"/>
<dbReference type="PANTHER" id="PTHR14503:SF4">
    <property type="entry name" value="LARGE RIBOSOMAL SUBUNIT PROTEIN BL34M"/>
    <property type="match status" value="1"/>
</dbReference>
<dbReference type="GO" id="GO:0003735">
    <property type="term" value="F:structural constituent of ribosome"/>
    <property type="evidence" value="ECO:0007669"/>
    <property type="project" value="InterPro"/>
</dbReference>
<evidence type="ECO:0000313" key="6">
    <source>
        <dbReference type="Proteomes" id="UP000268162"/>
    </source>
</evidence>
<evidence type="ECO:0000256" key="3">
    <source>
        <dbReference type="ARBA" id="ARBA00023274"/>
    </source>
</evidence>
<keyword evidence="3" id="KW-0687">Ribonucleoprotein</keyword>
<name>A0A4Q0A346_9FUNG</name>
<dbReference type="Pfam" id="PF00468">
    <property type="entry name" value="Ribosomal_L34"/>
    <property type="match status" value="1"/>
</dbReference>
<proteinExistence type="inferred from homology"/>
<dbReference type="HAMAP" id="MF_00391">
    <property type="entry name" value="Ribosomal_bL34"/>
    <property type="match status" value="1"/>
</dbReference>
<dbReference type="GO" id="GO:0006412">
    <property type="term" value="P:translation"/>
    <property type="evidence" value="ECO:0007669"/>
    <property type="project" value="InterPro"/>
</dbReference>
<keyword evidence="2 5" id="KW-0689">Ribosomal protein</keyword>
<dbReference type="NCBIfam" id="TIGR01030">
    <property type="entry name" value="rpmH_bact"/>
    <property type="match status" value="1"/>
</dbReference>
<reference evidence="6" key="1">
    <citation type="journal article" date="2018" name="Nat. Microbiol.">
        <title>Leveraging single-cell genomics to expand the fungal tree of life.</title>
        <authorList>
            <person name="Ahrendt S.R."/>
            <person name="Quandt C.A."/>
            <person name="Ciobanu D."/>
            <person name="Clum A."/>
            <person name="Salamov A."/>
            <person name="Andreopoulos B."/>
            <person name="Cheng J.F."/>
            <person name="Woyke T."/>
            <person name="Pelin A."/>
            <person name="Henrissat B."/>
            <person name="Reynolds N.K."/>
            <person name="Benny G.L."/>
            <person name="Smith M.E."/>
            <person name="James T.Y."/>
            <person name="Grigoriev I.V."/>
        </authorList>
    </citation>
    <scope>NUCLEOTIDE SEQUENCE [LARGE SCALE GENOMIC DNA]</scope>
    <source>
        <strain evidence="6">RSA 468</strain>
    </source>
</reference>
<protein>
    <recommendedName>
        <fullName evidence="4">Large ribosomal subunit protein bL34m</fullName>
    </recommendedName>
</protein>
<evidence type="ECO:0000313" key="5">
    <source>
        <dbReference type="EMBL" id="RKP40278.1"/>
    </source>
</evidence>
<dbReference type="AlphaFoldDB" id="A0A4Q0A346"/>
<keyword evidence="6" id="KW-1185">Reference proteome</keyword>
<dbReference type="GO" id="GO:0005762">
    <property type="term" value="C:mitochondrial large ribosomal subunit"/>
    <property type="evidence" value="ECO:0007669"/>
    <property type="project" value="TreeGrafter"/>
</dbReference>
<accession>A0A4Q0A346</accession>
<gene>
    <name evidence="5" type="ORF">BJ085DRAFT_22249</name>
</gene>
<dbReference type="FunFam" id="1.10.287.3980:FF:000001">
    <property type="entry name" value="Mitochondrial ribosomal protein L34"/>
    <property type="match status" value="1"/>
</dbReference>
<evidence type="ECO:0000256" key="1">
    <source>
        <dbReference type="ARBA" id="ARBA00010111"/>
    </source>
</evidence>
<dbReference type="InterPro" id="IPR000271">
    <property type="entry name" value="Ribosomal_bL34"/>
</dbReference>
<feature type="non-terminal residue" evidence="5">
    <location>
        <position position="1"/>
    </location>
</feature>
<comment type="similarity">
    <text evidence="1">Belongs to the bacterial ribosomal protein bL34 family.</text>
</comment>
<evidence type="ECO:0000256" key="2">
    <source>
        <dbReference type="ARBA" id="ARBA00022980"/>
    </source>
</evidence>
<organism evidence="5 6">
    <name type="scientific">Dimargaris cristalligena</name>
    <dbReference type="NCBI Taxonomy" id="215637"/>
    <lineage>
        <taxon>Eukaryota</taxon>
        <taxon>Fungi</taxon>
        <taxon>Fungi incertae sedis</taxon>
        <taxon>Zoopagomycota</taxon>
        <taxon>Kickxellomycotina</taxon>
        <taxon>Dimargaritomycetes</taxon>
        <taxon>Dimargaritales</taxon>
        <taxon>Dimargaritaceae</taxon>
        <taxon>Dimargaris</taxon>
    </lineage>
</organism>
<dbReference type="Gene3D" id="1.10.287.3980">
    <property type="match status" value="1"/>
</dbReference>
<dbReference type="PANTHER" id="PTHR14503">
    <property type="entry name" value="MITOCHONDRIAL RIBOSOMAL PROTEIN 34 FAMILY MEMBER"/>
    <property type="match status" value="1"/>
</dbReference>